<proteinExistence type="predicted"/>
<reference evidence="2" key="2">
    <citation type="submission" date="2018-05" db="EMBL/GenBank/DDBJ databases">
        <title>OmerRS3 (Oryza meridionalis Reference Sequence Version 3).</title>
        <authorList>
            <person name="Zhang J."/>
            <person name="Kudrna D."/>
            <person name="Lee S."/>
            <person name="Talag J."/>
            <person name="Welchert J."/>
            <person name="Wing R.A."/>
        </authorList>
    </citation>
    <scope>NUCLEOTIDE SEQUENCE [LARGE SCALE GENOMIC DNA]</scope>
    <source>
        <strain evidence="2">cv. OR44</strain>
    </source>
</reference>
<protein>
    <submittedName>
        <fullName evidence="2">Uncharacterized protein</fullName>
    </submittedName>
</protein>
<organism evidence="2">
    <name type="scientific">Oryza meridionalis</name>
    <dbReference type="NCBI Taxonomy" id="40149"/>
    <lineage>
        <taxon>Eukaryota</taxon>
        <taxon>Viridiplantae</taxon>
        <taxon>Streptophyta</taxon>
        <taxon>Embryophyta</taxon>
        <taxon>Tracheophyta</taxon>
        <taxon>Spermatophyta</taxon>
        <taxon>Magnoliopsida</taxon>
        <taxon>Liliopsida</taxon>
        <taxon>Poales</taxon>
        <taxon>Poaceae</taxon>
        <taxon>BOP clade</taxon>
        <taxon>Oryzoideae</taxon>
        <taxon>Oryzeae</taxon>
        <taxon>Oryzinae</taxon>
        <taxon>Oryza</taxon>
    </lineage>
</organism>
<name>A0A0E0DUE6_9ORYZ</name>
<keyword evidence="3" id="KW-1185">Reference proteome</keyword>
<dbReference type="AlphaFoldDB" id="A0A0E0DUE6"/>
<sequence>RSNSYRDILGLTRGGGGDGSLTALHRRFGWRRWKNWSDQSCRGSDGRVDGVLHQPESHGNSIRVGGGFHYRSRKRELSSN</sequence>
<evidence type="ECO:0000256" key="1">
    <source>
        <dbReference type="SAM" id="MobiDB-lite"/>
    </source>
</evidence>
<dbReference type="EnsemblPlants" id="OMERI05G21960.1">
    <property type="protein sequence ID" value="OMERI05G21960.1"/>
    <property type="gene ID" value="OMERI05G21960"/>
</dbReference>
<dbReference type="Gramene" id="OMERI05G21960.1">
    <property type="protein sequence ID" value="OMERI05G21960.1"/>
    <property type="gene ID" value="OMERI05G21960"/>
</dbReference>
<dbReference type="HOGENOM" id="CLU_2597178_0_0_1"/>
<evidence type="ECO:0000313" key="2">
    <source>
        <dbReference type="EnsemblPlants" id="OMERI05G21960.1"/>
    </source>
</evidence>
<dbReference type="Proteomes" id="UP000008021">
    <property type="component" value="Chromosome 5"/>
</dbReference>
<reference evidence="2" key="1">
    <citation type="submission" date="2015-04" db="UniProtKB">
        <authorList>
            <consortium name="EnsemblPlants"/>
        </authorList>
    </citation>
    <scope>IDENTIFICATION</scope>
</reference>
<evidence type="ECO:0000313" key="3">
    <source>
        <dbReference type="Proteomes" id="UP000008021"/>
    </source>
</evidence>
<accession>A0A0E0DUE6</accession>
<feature type="region of interest" description="Disordered" evidence="1">
    <location>
        <begin position="52"/>
        <end position="80"/>
    </location>
</feature>